<dbReference type="AlphaFoldDB" id="A0A1T4RCW9"/>
<organism evidence="1 2">
    <name type="scientific">Pilibacter termitis</name>
    <dbReference type="NCBI Taxonomy" id="263852"/>
    <lineage>
        <taxon>Bacteria</taxon>
        <taxon>Bacillati</taxon>
        <taxon>Bacillota</taxon>
        <taxon>Bacilli</taxon>
        <taxon>Lactobacillales</taxon>
        <taxon>Enterococcaceae</taxon>
        <taxon>Pilibacter</taxon>
    </lineage>
</organism>
<proteinExistence type="predicted"/>
<dbReference type="RefSeq" id="WP_078808425.1">
    <property type="nucleotide sequence ID" value="NZ_FUXI01000045.1"/>
</dbReference>
<evidence type="ECO:0000313" key="1">
    <source>
        <dbReference type="EMBL" id="SKA13793.1"/>
    </source>
</evidence>
<protein>
    <submittedName>
        <fullName evidence="1">Uncharacterized protein</fullName>
    </submittedName>
</protein>
<accession>A0A1T4RCW9</accession>
<gene>
    <name evidence="1" type="ORF">SAMN02745116_02545</name>
</gene>
<dbReference type="STRING" id="263852.SAMN02745116_02545"/>
<sequence>MMKRPEMKEIQFPMNETLKWIDETGEQVRDWILYAQSLEEENERLRSMPLEEMEKSYTQRDIVKAINEVFSDTAIIVLEEIGFCVRLDYLTEKLKKLKGAFE</sequence>
<keyword evidence="2" id="KW-1185">Reference proteome</keyword>
<evidence type="ECO:0000313" key="2">
    <source>
        <dbReference type="Proteomes" id="UP000190328"/>
    </source>
</evidence>
<name>A0A1T4RCW9_9ENTE</name>
<dbReference type="Proteomes" id="UP000190328">
    <property type="component" value="Unassembled WGS sequence"/>
</dbReference>
<dbReference type="EMBL" id="FUXI01000045">
    <property type="protein sequence ID" value="SKA13793.1"/>
    <property type="molecule type" value="Genomic_DNA"/>
</dbReference>
<reference evidence="2" key="1">
    <citation type="submission" date="2017-02" db="EMBL/GenBank/DDBJ databases">
        <authorList>
            <person name="Varghese N."/>
            <person name="Submissions S."/>
        </authorList>
    </citation>
    <scope>NUCLEOTIDE SEQUENCE [LARGE SCALE GENOMIC DNA]</scope>
    <source>
        <strain evidence="2">ATCC BAA-1030</strain>
    </source>
</reference>